<dbReference type="AlphaFoldDB" id="A0A8H5ESH9"/>
<protein>
    <submittedName>
        <fullName evidence="2">Uncharacterized protein</fullName>
    </submittedName>
</protein>
<sequence length="344" mass="36245">MWYWTLLALFCHSVQAVAVHQSDSVVEGGALSVDGFPRMRPISSKGSKAPITDFASMEAAAVQASSASTKAFVQAASDPVTPQGYSLVFGPTNGATGAPSFMGFIAISAYDVLTCSQLCNARGADAVGGACKFFNIWQAVVNGTVGQTTCAMYFTPTDASTATNFGTPQTTVSQSRGYARVSLLPDGGFEALPPCARGLPFCSANGDATWTLVTTSSSSDTSSQLLRLDGAHSGTVFATIGFLDSTNTGIWTPANPINTVPGLHYVITLYHRLTGSLTSSGLSTNFAVIWNGVVVLSPRPTDFDWHYYQVQVVAVGNDVLRFQDDFSNSQIATSAIDDIFVFQA</sequence>
<evidence type="ECO:0000313" key="2">
    <source>
        <dbReference type="EMBL" id="KAF5310795.1"/>
    </source>
</evidence>
<evidence type="ECO:0000256" key="1">
    <source>
        <dbReference type="SAM" id="SignalP"/>
    </source>
</evidence>
<keyword evidence="3" id="KW-1185">Reference proteome</keyword>
<accession>A0A8H5ESH9</accession>
<dbReference type="Proteomes" id="UP000567179">
    <property type="component" value="Unassembled WGS sequence"/>
</dbReference>
<gene>
    <name evidence="2" type="ORF">D9619_008065</name>
</gene>
<proteinExistence type="predicted"/>
<evidence type="ECO:0000313" key="3">
    <source>
        <dbReference type="Proteomes" id="UP000567179"/>
    </source>
</evidence>
<dbReference type="EMBL" id="JAACJJ010000057">
    <property type="protein sequence ID" value="KAF5310795.1"/>
    <property type="molecule type" value="Genomic_DNA"/>
</dbReference>
<feature type="chain" id="PRO_5034416633" evidence="1">
    <location>
        <begin position="17"/>
        <end position="344"/>
    </location>
</feature>
<organism evidence="2 3">
    <name type="scientific">Psilocybe cf. subviscida</name>
    <dbReference type="NCBI Taxonomy" id="2480587"/>
    <lineage>
        <taxon>Eukaryota</taxon>
        <taxon>Fungi</taxon>
        <taxon>Dikarya</taxon>
        <taxon>Basidiomycota</taxon>
        <taxon>Agaricomycotina</taxon>
        <taxon>Agaricomycetes</taxon>
        <taxon>Agaricomycetidae</taxon>
        <taxon>Agaricales</taxon>
        <taxon>Agaricineae</taxon>
        <taxon>Strophariaceae</taxon>
        <taxon>Psilocybe</taxon>
    </lineage>
</organism>
<comment type="caution">
    <text evidence="2">The sequence shown here is derived from an EMBL/GenBank/DDBJ whole genome shotgun (WGS) entry which is preliminary data.</text>
</comment>
<feature type="signal peptide" evidence="1">
    <location>
        <begin position="1"/>
        <end position="16"/>
    </location>
</feature>
<dbReference type="OrthoDB" id="271448at2759"/>
<keyword evidence="1" id="KW-0732">Signal</keyword>
<name>A0A8H5ESH9_9AGAR</name>
<reference evidence="2 3" key="1">
    <citation type="journal article" date="2020" name="ISME J.">
        <title>Uncovering the hidden diversity of litter-decomposition mechanisms in mushroom-forming fungi.</title>
        <authorList>
            <person name="Floudas D."/>
            <person name="Bentzer J."/>
            <person name="Ahren D."/>
            <person name="Johansson T."/>
            <person name="Persson P."/>
            <person name="Tunlid A."/>
        </authorList>
    </citation>
    <scope>NUCLEOTIDE SEQUENCE [LARGE SCALE GENOMIC DNA]</scope>
    <source>
        <strain evidence="2 3">CBS 101986</strain>
    </source>
</reference>